<feature type="transmembrane region" description="Helical" evidence="5">
    <location>
        <begin position="140"/>
        <end position="160"/>
    </location>
</feature>
<comment type="caution">
    <text evidence="7">The sequence shown here is derived from an EMBL/GenBank/DDBJ whole genome shotgun (WGS) entry which is preliminary data.</text>
</comment>
<keyword evidence="8" id="KW-1185">Reference proteome</keyword>
<keyword evidence="3 5" id="KW-1133">Transmembrane helix</keyword>
<dbReference type="PATRIC" id="fig|1329909.3.peg.2422"/>
<proteinExistence type="predicted"/>
<comment type="subcellular location">
    <subcellularLocation>
        <location evidence="1">Membrane</location>
        <topology evidence="1">Multi-pass membrane protein</topology>
    </subcellularLocation>
</comment>
<feature type="transmembrane region" description="Helical" evidence="5">
    <location>
        <begin position="377"/>
        <end position="393"/>
    </location>
</feature>
<feature type="transmembrane region" description="Helical" evidence="5">
    <location>
        <begin position="108"/>
        <end position="128"/>
    </location>
</feature>
<feature type="transmembrane region" description="Helical" evidence="5">
    <location>
        <begin position="255"/>
        <end position="276"/>
    </location>
</feature>
<feature type="transmembrane region" description="Helical" evidence="5">
    <location>
        <begin position="349"/>
        <end position="370"/>
    </location>
</feature>
<evidence type="ECO:0000256" key="1">
    <source>
        <dbReference type="ARBA" id="ARBA00004141"/>
    </source>
</evidence>
<evidence type="ECO:0000256" key="3">
    <source>
        <dbReference type="ARBA" id="ARBA00022989"/>
    </source>
</evidence>
<name>T0I763_9SPHN</name>
<gene>
    <name evidence="7" type="ORF">L288_12525</name>
</gene>
<feature type="transmembrane region" description="Helical" evidence="5">
    <location>
        <begin position="81"/>
        <end position="102"/>
    </location>
</feature>
<evidence type="ECO:0000256" key="4">
    <source>
        <dbReference type="ARBA" id="ARBA00023136"/>
    </source>
</evidence>
<evidence type="ECO:0000256" key="5">
    <source>
        <dbReference type="SAM" id="Phobius"/>
    </source>
</evidence>
<dbReference type="AlphaFoldDB" id="T0I763"/>
<dbReference type="PANTHER" id="PTHR37422">
    <property type="entry name" value="TEICHURONIC ACID BIOSYNTHESIS PROTEIN TUAE"/>
    <property type="match status" value="1"/>
</dbReference>
<protein>
    <recommendedName>
        <fullName evidence="6">O-antigen ligase-related domain-containing protein</fullName>
    </recommendedName>
</protein>
<reference evidence="7 8" key="1">
    <citation type="journal article" date="2013" name="Genome Announc.">
        <title>Draft Genome Sequence of Sphingobium quisquiliarum Strain P25T, a Novel Hexachlorocyclohexane (HCH)-Degrading Bacterium Isolated from an HCH Dumpsite.</title>
        <authorList>
            <person name="Kumar Singh A."/>
            <person name="Sangwan N."/>
            <person name="Sharma A."/>
            <person name="Gupta V."/>
            <person name="Khurana J.P."/>
            <person name="Lal R."/>
        </authorList>
    </citation>
    <scope>NUCLEOTIDE SEQUENCE [LARGE SCALE GENOMIC DNA]</scope>
    <source>
        <strain evidence="7 8">P25</strain>
    </source>
</reference>
<feature type="transmembrane region" description="Helical" evidence="5">
    <location>
        <begin position="210"/>
        <end position="243"/>
    </location>
</feature>
<evidence type="ECO:0000313" key="8">
    <source>
        <dbReference type="Proteomes" id="UP000015525"/>
    </source>
</evidence>
<accession>T0I763</accession>
<dbReference type="InterPro" id="IPR051533">
    <property type="entry name" value="WaaL-like"/>
</dbReference>
<sequence>MTISTAAPGASHGLPGMPIPRTVDLWDKIAHYALLTSIFLSGWFALRVGSINLTFSDVALLICIVITAMRGKLGAMPFGSLTPYWVAGLAMMLGGLFIGSIMNGDPLRWVNIALQYSVSFLLIPMVLMQQDDRTRRIAPLLFMLGIVLSQVIGIAVTIFLTPADTLPWFGDGFYTGNQRLGSMSGEPNSNGAVIAFAIPMLLYSVRQRQISFYAGLICLALLVWGLLLTASFTGFSAALLTLFICMALMGGFRYIAGLAVTLGAAFSLFMVSGAPLPRVFQERVGNAVESGDLSQAGTFIGRSNLIKEAWTFTEDYSIIGMGVDRYRQLSAYDNPVHNLYLLIWNEGGIIAFAGLIILLSLLGLMAVVGLRDRERGAPAMAVLIVFLIYTMSYPHMYSRMWVMPVMVMLALLYGPRRADDQQHAKLIYSAPAGPQQLPDL</sequence>
<keyword evidence="4 5" id="KW-0472">Membrane</keyword>
<evidence type="ECO:0000259" key="6">
    <source>
        <dbReference type="Pfam" id="PF04932"/>
    </source>
</evidence>
<evidence type="ECO:0000313" key="7">
    <source>
        <dbReference type="EMBL" id="EQB05464.1"/>
    </source>
</evidence>
<dbReference type="InterPro" id="IPR007016">
    <property type="entry name" value="O-antigen_ligase-rel_domated"/>
</dbReference>
<evidence type="ECO:0000256" key="2">
    <source>
        <dbReference type="ARBA" id="ARBA00022692"/>
    </source>
</evidence>
<organism evidence="7 8">
    <name type="scientific">Sphingobium quisquiliarum P25</name>
    <dbReference type="NCBI Taxonomy" id="1329909"/>
    <lineage>
        <taxon>Bacteria</taxon>
        <taxon>Pseudomonadati</taxon>
        <taxon>Pseudomonadota</taxon>
        <taxon>Alphaproteobacteria</taxon>
        <taxon>Sphingomonadales</taxon>
        <taxon>Sphingomonadaceae</taxon>
        <taxon>Sphingobium</taxon>
    </lineage>
</organism>
<feature type="domain" description="O-antigen ligase-related" evidence="6">
    <location>
        <begin position="218"/>
        <end position="355"/>
    </location>
</feature>
<dbReference type="RefSeq" id="WP_021238724.1">
    <property type="nucleotide sequence ID" value="NZ_ATHO01000109.1"/>
</dbReference>
<feature type="transmembrane region" description="Helical" evidence="5">
    <location>
        <begin position="52"/>
        <end position="69"/>
    </location>
</feature>
<dbReference type="Proteomes" id="UP000015525">
    <property type="component" value="Unassembled WGS sequence"/>
</dbReference>
<dbReference type="Pfam" id="PF04932">
    <property type="entry name" value="Wzy_C"/>
    <property type="match status" value="1"/>
</dbReference>
<dbReference type="PANTHER" id="PTHR37422:SF13">
    <property type="entry name" value="LIPOPOLYSACCHARIDE BIOSYNTHESIS PROTEIN PA4999-RELATED"/>
    <property type="match status" value="1"/>
</dbReference>
<keyword evidence="2 5" id="KW-0812">Transmembrane</keyword>
<dbReference type="EMBL" id="ATHO01000109">
    <property type="protein sequence ID" value="EQB05464.1"/>
    <property type="molecule type" value="Genomic_DNA"/>
</dbReference>
<dbReference type="GO" id="GO:0016020">
    <property type="term" value="C:membrane"/>
    <property type="evidence" value="ECO:0007669"/>
    <property type="project" value="UniProtKB-SubCell"/>
</dbReference>